<gene>
    <name evidence="2" type="ORF">AXF42_Ash000678</name>
</gene>
<organism evidence="2 3">
    <name type="scientific">Apostasia shenzhenica</name>
    <dbReference type="NCBI Taxonomy" id="1088818"/>
    <lineage>
        <taxon>Eukaryota</taxon>
        <taxon>Viridiplantae</taxon>
        <taxon>Streptophyta</taxon>
        <taxon>Embryophyta</taxon>
        <taxon>Tracheophyta</taxon>
        <taxon>Spermatophyta</taxon>
        <taxon>Magnoliopsida</taxon>
        <taxon>Liliopsida</taxon>
        <taxon>Asparagales</taxon>
        <taxon>Orchidaceae</taxon>
        <taxon>Apostasioideae</taxon>
        <taxon>Apostasia</taxon>
    </lineage>
</organism>
<evidence type="ECO:0000313" key="2">
    <source>
        <dbReference type="EMBL" id="PKA54843.1"/>
    </source>
</evidence>
<keyword evidence="3" id="KW-1185">Reference proteome</keyword>
<proteinExistence type="predicted"/>
<dbReference type="AlphaFoldDB" id="A0A2I0AH07"/>
<dbReference type="Proteomes" id="UP000236161">
    <property type="component" value="Unassembled WGS sequence"/>
</dbReference>
<feature type="compositionally biased region" description="Basic and acidic residues" evidence="1">
    <location>
        <begin position="135"/>
        <end position="165"/>
    </location>
</feature>
<reference evidence="2 3" key="1">
    <citation type="journal article" date="2017" name="Nature">
        <title>The Apostasia genome and the evolution of orchids.</title>
        <authorList>
            <person name="Zhang G.Q."/>
            <person name="Liu K.W."/>
            <person name="Li Z."/>
            <person name="Lohaus R."/>
            <person name="Hsiao Y.Y."/>
            <person name="Niu S.C."/>
            <person name="Wang J.Y."/>
            <person name="Lin Y.C."/>
            <person name="Xu Q."/>
            <person name="Chen L.J."/>
            <person name="Yoshida K."/>
            <person name="Fujiwara S."/>
            <person name="Wang Z.W."/>
            <person name="Zhang Y.Q."/>
            <person name="Mitsuda N."/>
            <person name="Wang M."/>
            <person name="Liu G.H."/>
            <person name="Pecoraro L."/>
            <person name="Huang H.X."/>
            <person name="Xiao X.J."/>
            <person name="Lin M."/>
            <person name="Wu X.Y."/>
            <person name="Wu W.L."/>
            <person name="Chen Y.Y."/>
            <person name="Chang S.B."/>
            <person name="Sakamoto S."/>
            <person name="Ohme-Takagi M."/>
            <person name="Yagi M."/>
            <person name="Zeng S.J."/>
            <person name="Shen C.Y."/>
            <person name="Yeh C.M."/>
            <person name="Luo Y.B."/>
            <person name="Tsai W.C."/>
            <person name="Van de Peer Y."/>
            <person name="Liu Z.J."/>
        </authorList>
    </citation>
    <scope>NUCLEOTIDE SEQUENCE [LARGE SCALE GENOMIC DNA]</scope>
    <source>
        <strain evidence="3">cv. Shenzhen</strain>
        <tissue evidence="2">Stem</tissue>
    </source>
</reference>
<protein>
    <submittedName>
        <fullName evidence="2">Uncharacterized protein</fullName>
    </submittedName>
</protein>
<dbReference type="PANTHER" id="PTHR34956:SF2">
    <property type="entry name" value="OS05G0397300 PROTEIN"/>
    <property type="match status" value="1"/>
</dbReference>
<dbReference type="OrthoDB" id="1081388at2759"/>
<sequence length="165" mass="18379">MPFDAQNRRIHRSRNRAGLHLPLHDLPLSMELEDDVLFADLSRQIALLIMEDEEISASSAGAGAGAGAGVVQEFPICYYPAPVQGCYYEFTQAMMMMPPSNTCYKLGCTRESRGTGVFIPKSSLPRGRSKQFKGSPRERERGREGNCLEDVHSRSSVARDRERKG</sequence>
<name>A0A2I0AH07_9ASPA</name>
<evidence type="ECO:0000313" key="3">
    <source>
        <dbReference type="Proteomes" id="UP000236161"/>
    </source>
</evidence>
<dbReference type="PANTHER" id="PTHR34956">
    <property type="entry name" value="OS05G0397300 PROTEIN"/>
    <property type="match status" value="1"/>
</dbReference>
<evidence type="ECO:0000256" key="1">
    <source>
        <dbReference type="SAM" id="MobiDB-lite"/>
    </source>
</evidence>
<accession>A0A2I0AH07</accession>
<feature type="region of interest" description="Disordered" evidence="1">
    <location>
        <begin position="119"/>
        <end position="165"/>
    </location>
</feature>
<dbReference type="STRING" id="1088818.A0A2I0AH07"/>
<dbReference type="EMBL" id="KZ451982">
    <property type="protein sequence ID" value="PKA54843.1"/>
    <property type="molecule type" value="Genomic_DNA"/>
</dbReference>